<gene>
    <name evidence="1" type="ORF">HFQ381_LOCUS34792</name>
    <name evidence="2" type="ORF">QYT958_LOCUS47360</name>
</gene>
<comment type="caution">
    <text evidence="2">The sequence shown here is derived from an EMBL/GenBank/DDBJ whole genome shotgun (WGS) entry which is preliminary data.</text>
</comment>
<feature type="non-terminal residue" evidence="2">
    <location>
        <position position="1"/>
    </location>
</feature>
<proteinExistence type="predicted"/>
<dbReference type="AlphaFoldDB" id="A0A822FSB3"/>
<protein>
    <submittedName>
        <fullName evidence="2">Uncharacterized protein</fullName>
    </submittedName>
</protein>
<dbReference type="Proteomes" id="UP000663851">
    <property type="component" value="Unassembled WGS sequence"/>
</dbReference>
<name>A0A822FSB3_9BILA</name>
<sequence>LRPRLRAIERRVEEIGASTDGDIASELEKHKQCKLN</sequence>
<reference evidence="2" key="1">
    <citation type="submission" date="2021-02" db="EMBL/GenBank/DDBJ databases">
        <authorList>
            <person name="Nowell W R."/>
        </authorList>
    </citation>
    <scope>NUCLEOTIDE SEQUENCE</scope>
</reference>
<evidence type="ECO:0000313" key="3">
    <source>
        <dbReference type="Proteomes" id="UP000663848"/>
    </source>
</evidence>
<evidence type="ECO:0000313" key="1">
    <source>
        <dbReference type="EMBL" id="CAF4634251.1"/>
    </source>
</evidence>
<dbReference type="Proteomes" id="UP000663848">
    <property type="component" value="Unassembled WGS sequence"/>
</dbReference>
<evidence type="ECO:0000313" key="2">
    <source>
        <dbReference type="EMBL" id="CAF5136916.1"/>
    </source>
</evidence>
<accession>A0A822FSB3</accession>
<dbReference type="EMBL" id="CAJOBR010088609">
    <property type="protein sequence ID" value="CAF5136916.1"/>
    <property type="molecule type" value="Genomic_DNA"/>
</dbReference>
<organism evidence="2 3">
    <name type="scientific">Rotaria socialis</name>
    <dbReference type="NCBI Taxonomy" id="392032"/>
    <lineage>
        <taxon>Eukaryota</taxon>
        <taxon>Metazoa</taxon>
        <taxon>Spiralia</taxon>
        <taxon>Gnathifera</taxon>
        <taxon>Rotifera</taxon>
        <taxon>Eurotatoria</taxon>
        <taxon>Bdelloidea</taxon>
        <taxon>Philodinida</taxon>
        <taxon>Philodinidae</taxon>
        <taxon>Rotaria</taxon>
    </lineage>
</organism>
<dbReference type="EMBL" id="CAJOBO010019196">
    <property type="protein sequence ID" value="CAF4634251.1"/>
    <property type="molecule type" value="Genomic_DNA"/>
</dbReference>